<dbReference type="GO" id="GO:0000160">
    <property type="term" value="P:phosphorelay signal transduction system"/>
    <property type="evidence" value="ECO:0007669"/>
    <property type="project" value="InterPro"/>
</dbReference>
<dbReference type="InterPro" id="IPR001789">
    <property type="entry name" value="Sig_transdc_resp-reg_receiver"/>
</dbReference>
<proteinExistence type="predicted"/>
<dbReference type="InterPro" id="IPR043128">
    <property type="entry name" value="Rev_trsase/Diguanyl_cyclase"/>
</dbReference>
<dbReference type="NCBIfam" id="TIGR00254">
    <property type="entry name" value="GGDEF"/>
    <property type="match status" value="1"/>
</dbReference>
<dbReference type="PROSITE" id="PS50887">
    <property type="entry name" value="GGDEF"/>
    <property type="match status" value="1"/>
</dbReference>
<dbReference type="GO" id="GO:1902201">
    <property type="term" value="P:negative regulation of bacterial-type flagellum-dependent cell motility"/>
    <property type="evidence" value="ECO:0007669"/>
    <property type="project" value="TreeGrafter"/>
</dbReference>
<protein>
    <recommendedName>
        <fullName evidence="1">diguanylate cyclase</fullName>
        <ecNumber evidence="1">2.7.7.65</ecNumber>
    </recommendedName>
</protein>
<dbReference type="AlphaFoldDB" id="A0A1U9VPI2"/>
<organism evidence="7 8">
    <name type="scientific">blood disease bacterium A2-HR MARDI</name>
    <dbReference type="NCBI Taxonomy" id="1944648"/>
    <lineage>
        <taxon>Bacteria</taxon>
        <taxon>Pseudomonadati</taxon>
        <taxon>Pseudomonadota</taxon>
        <taxon>Betaproteobacteria</taxon>
        <taxon>Burkholderiales</taxon>
        <taxon>Burkholderiaceae</taxon>
        <taxon>Ralstonia</taxon>
        <taxon>Ralstonia solanacearum species complex</taxon>
    </lineage>
</organism>
<keyword evidence="7" id="KW-0614">Plasmid</keyword>
<dbReference type="EMBL" id="CP019912">
    <property type="protein sequence ID" value="AQW32592.1"/>
    <property type="molecule type" value="Genomic_DNA"/>
</dbReference>
<keyword evidence="3" id="KW-0597">Phosphoprotein</keyword>
<geneLocation type="plasmid" evidence="7">
    <name>unnamed</name>
</geneLocation>
<evidence type="ECO:0000256" key="3">
    <source>
        <dbReference type="PROSITE-ProRule" id="PRU00169"/>
    </source>
</evidence>
<dbReference type="Pfam" id="PF00072">
    <property type="entry name" value="Response_reg"/>
    <property type="match status" value="1"/>
</dbReference>
<dbReference type="PANTHER" id="PTHR45138:SF9">
    <property type="entry name" value="DIGUANYLATE CYCLASE DGCM-RELATED"/>
    <property type="match status" value="1"/>
</dbReference>
<dbReference type="SMART" id="SM00448">
    <property type="entry name" value="REC"/>
    <property type="match status" value="1"/>
</dbReference>
<evidence type="ECO:0000256" key="2">
    <source>
        <dbReference type="ARBA" id="ARBA00034247"/>
    </source>
</evidence>
<dbReference type="Gene3D" id="3.30.70.270">
    <property type="match status" value="1"/>
</dbReference>
<dbReference type="CDD" id="cd01949">
    <property type="entry name" value="GGDEF"/>
    <property type="match status" value="1"/>
</dbReference>
<evidence type="ECO:0000313" key="8">
    <source>
        <dbReference type="Proteomes" id="UP000189628"/>
    </source>
</evidence>
<evidence type="ECO:0000256" key="4">
    <source>
        <dbReference type="SAM" id="Coils"/>
    </source>
</evidence>
<dbReference type="SMART" id="SM00267">
    <property type="entry name" value="GGDEF"/>
    <property type="match status" value="1"/>
</dbReference>
<evidence type="ECO:0000313" key="7">
    <source>
        <dbReference type="EMBL" id="AQW32592.1"/>
    </source>
</evidence>
<dbReference type="SUPFAM" id="SSF55073">
    <property type="entry name" value="Nucleotide cyclase"/>
    <property type="match status" value="1"/>
</dbReference>
<comment type="catalytic activity">
    <reaction evidence="2">
        <text>2 GTP = 3',3'-c-di-GMP + 2 diphosphate</text>
        <dbReference type="Rhea" id="RHEA:24898"/>
        <dbReference type="ChEBI" id="CHEBI:33019"/>
        <dbReference type="ChEBI" id="CHEBI:37565"/>
        <dbReference type="ChEBI" id="CHEBI:58805"/>
        <dbReference type="EC" id="2.7.7.65"/>
    </reaction>
</comment>
<keyword evidence="4" id="KW-0175">Coiled coil</keyword>
<feature type="domain" description="GGDEF" evidence="6">
    <location>
        <begin position="224"/>
        <end position="361"/>
    </location>
</feature>
<feature type="coiled-coil region" evidence="4">
    <location>
        <begin position="169"/>
        <end position="196"/>
    </location>
</feature>
<feature type="modified residue" description="4-aspartylphosphate" evidence="3">
    <location>
        <position position="93"/>
    </location>
</feature>
<accession>A0A1U9VPI2</accession>
<dbReference type="SUPFAM" id="SSF52172">
    <property type="entry name" value="CheY-like"/>
    <property type="match status" value="1"/>
</dbReference>
<reference evidence="7 8" key="1">
    <citation type="submission" date="2017-02" db="EMBL/GenBank/DDBJ databases">
        <title>Blood Disease Bacterium A2-HR MARDI.</title>
        <authorList>
            <person name="Badrun R."/>
            <person name="Abu Bakar N."/>
            <person name="Laboh R."/>
        </authorList>
    </citation>
    <scope>NUCLEOTIDE SEQUENCE [LARGE SCALE GENOMIC DNA]</scope>
    <source>
        <strain evidence="7 8">A2-HR MARDI</strain>
        <plasmid evidence="8">Plasmid</plasmid>
    </source>
</reference>
<dbReference type="Proteomes" id="UP000189628">
    <property type="component" value="Plasmid unnamed"/>
</dbReference>
<dbReference type="PANTHER" id="PTHR45138">
    <property type="entry name" value="REGULATORY COMPONENTS OF SENSORY TRANSDUCTION SYSTEM"/>
    <property type="match status" value="1"/>
</dbReference>
<dbReference type="InterPro" id="IPR011006">
    <property type="entry name" value="CheY-like_superfamily"/>
</dbReference>
<dbReference type="GO" id="GO:0043709">
    <property type="term" value="P:cell adhesion involved in single-species biofilm formation"/>
    <property type="evidence" value="ECO:0007669"/>
    <property type="project" value="TreeGrafter"/>
</dbReference>
<dbReference type="GO" id="GO:0005886">
    <property type="term" value="C:plasma membrane"/>
    <property type="evidence" value="ECO:0007669"/>
    <property type="project" value="TreeGrafter"/>
</dbReference>
<evidence type="ECO:0000256" key="1">
    <source>
        <dbReference type="ARBA" id="ARBA00012528"/>
    </source>
</evidence>
<dbReference type="InterPro" id="IPR000160">
    <property type="entry name" value="GGDEF_dom"/>
</dbReference>
<feature type="domain" description="Response regulatory" evidence="5">
    <location>
        <begin position="43"/>
        <end position="160"/>
    </location>
</feature>
<dbReference type="Gene3D" id="3.40.50.2300">
    <property type="match status" value="1"/>
</dbReference>
<dbReference type="GO" id="GO:0052621">
    <property type="term" value="F:diguanylate cyclase activity"/>
    <property type="evidence" value="ECO:0007669"/>
    <property type="project" value="UniProtKB-EC"/>
</dbReference>
<evidence type="ECO:0000259" key="6">
    <source>
        <dbReference type="PROSITE" id="PS50887"/>
    </source>
</evidence>
<dbReference type="InterPro" id="IPR029787">
    <property type="entry name" value="Nucleotide_cyclase"/>
</dbReference>
<gene>
    <name evidence="7" type="ORF">B0B51_22645</name>
</gene>
<dbReference type="FunFam" id="3.30.70.270:FF:000001">
    <property type="entry name" value="Diguanylate cyclase domain protein"/>
    <property type="match status" value="1"/>
</dbReference>
<dbReference type="EC" id="2.7.7.65" evidence="1"/>
<sequence length="368" mass="39257">MENQPRGATDMPSPAIVADGAEAALEAARAALRSPAAADVPAMVLLVDDQAIVAEAVRQALAAEDGVDFHYCARSEEAVATAVQTRPTVILQDLVMPGTDGLTLVREYRANPALRDVPIIVLSTKEEPVIKSAAFAAGANDYLVKLPDRIELLARIRYHSRSYVSLLQRDEAYRALRQSQQQLLEANLELRRLTNSDGLTGLSNRRYLDEYLSAEWRRSEREQMPLSFLMIDVDNFKLYNDTYGHVAGDEVLKRIAVTVDGCLGRPGGLAARFGGEEFAVVLPGIGLDVLAQLAEKIRLAIEALRVPHAQSSTGAHLTVSVGGAVMVPAAGAAMTGLVEAADLALYRAKHAGKNRAVVGAGAGAGRGG</sequence>
<name>A0A1U9VPI2_9RALS</name>
<dbReference type="Pfam" id="PF00990">
    <property type="entry name" value="GGDEF"/>
    <property type="match status" value="1"/>
</dbReference>
<evidence type="ECO:0000259" key="5">
    <source>
        <dbReference type="PROSITE" id="PS50110"/>
    </source>
</evidence>
<dbReference type="PROSITE" id="PS50110">
    <property type="entry name" value="RESPONSE_REGULATORY"/>
    <property type="match status" value="1"/>
</dbReference>
<dbReference type="InterPro" id="IPR050469">
    <property type="entry name" value="Diguanylate_Cyclase"/>
</dbReference>